<dbReference type="Pfam" id="PF13103">
    <property type="entry name" value="TonB_2"/>
    <property type="match status" value="1"/>
</dbReference>
<keyword evidence="3" id="KW-1185">Reference proteome</keyword>
<proteinExistence type="predicted"/>
<dbReference type="EMBL" id="NXLV01000004">
    <property type="protein sequence ID" value="RDU71175.1"/>
    <property type="molecule type" value="Genomic_DNA"/>
</dbReference>
<keyword evidence="1" id="KW-0812">Transmembrane</keyword>
<dbReference type="Proteomes" id="UP000257045">
    <property type="component" value="Unassembled WGS sequence"/>
</dbReference>
<feature type="transmembrane region" description="Helical" evidence="1">
    <location>
        <begin position="6"/>
        <end position="28"/>
    </location>
</feature>
<organism evidence="2 3">
    <name type="scientific">Helicobacter brantae</name>
    <dbReference type="NCBI Taxonomy" id="375927"/>
    <lineage>
        <taxon>Bacteria</taxon>
        <taxon>Pseudomonadati</taxon>
        <taxon>Campylobacterota</taxon>
        <taxon>Epsilonproteobacteria</taxon>
        <taxon>Campylobacterales</taxon>
        <taxon>Helicobacteraceae</taxon>
        <taxon>Helicobacter</taxon>
    </lineage>
</organism>
<evidence type="ECO:0000313" key="2">
    <source>
        <dbReference type="EMBL" id="RDU71175.1"/>
    </source>
</evidence>
<evidence type="ECO:0008006" key="4">
    <source>
        <dbReference type="Google" id="ProtNLM"/>
    </source>
</evidence>
<evidence type="ECO:0000256" key="1">
    <source>
        <dbReference type="SAM" id="Phobius"/>
    </source>
</evidence>
<evidence type="ECO:0000313" key="3">
    <source>
        <dbReference type="Proteomes" id="UP000257045"/>
    </source>
</evidence>
<keyword evidence="1" id="KW-1133">Transmembrane helix</keyword>
<sequence>MNARFLWSGIVAFCLEALLFVGLFFALLPKPKELYTAKDKTQLEFIQIDQILSEVPKQKEKSIQKPIEKPINKPKEEPQIKEAQKEVKKPEVKIQEVVKTPKQEEIKPLPPKEQKAKTPQIKEIFSSPVAGSGVKSLFEKVDSSNPPIKEEDEVYDDRPLFSANSIQSKNYAYSQSNSQELAKETSKLKNTLEQIWEKELEIKSSPPQDLSDGKYDEWFAKVKNILYAKWDNHFYESVSIVVYITITNQGKFSYRIIKKSKNSSYNTYMQNLLETLRQESFPPYPKGDQKSIEVTFKTKEQGNV</sequence>
<comment type="caution">
    <text evidence="2">The sequence shown here is derived from an EMBL/GenBank/DDBJ whole genome shotgun (WGS) entry which is preliminary data.</text>
</comment>
<reference evidence="2 3" key="1">
    <citation type="submission" date="2018-04" db="EMBL/GenBank/DDBJ databases">
        <title>Novel Campyloabacter and Helicobacter Species and Strains.</title>
        <authorList>
            <person name="Mannion A.J."/>
            <person name="Shen Z."/>
            <person name="Fox J.G."/>
        </authorList>
    </citation>
    <scope>NUCLEOTIDE SEQUENCE [LARGE SCALE GENOMIC DNA]</scope>
    <source>
        <strain evidence="2 3">MIT 04-9366</strain>
    </source>
</reference>
<keyword evidence="1" id="KW-0472">Membrane</keyword>
<dbReference type="RefSeq" id="WP_115569321.1">
    <property type="nucleotide sequence ID" value="NZ_NXLV01000004.1"/>
</dbReference>
<protein>
    <recommendedName>
        <fullName evidence="4">TonB C-terminal domain-containing protein</fullName>
    </recommendedName>
</protein>
<dbReference type="OrthoDB" id="5372757at2"/>
<name>A0A3D8J1Z6_9HELI</name>
<accession>A0A3D8J1Z6</accession>
<dbReference type="AlphaFoldDB" id="A0A3D8J1Z6"/>
<gene>
    <name evidence="2" type="ORF">CQA58_03415</name>
</gene>